<dbReference type="Proteomes" id="UP000218263">
    <property type="component" value="Chromosome"/>
</dbReference>
<keyword evidence="2" id="KW-1185">Reference proteome</keyword>
<dbReference type="RefSeq" id="WP_157750376.1">
    <property type="nucleotide sequence ID" value="NZ_AP017313.1"/>
</dbReference>
<dbReference type="KEGG" id="mgot:MgSA37_00300"/>
<name>A0A120MXV9_9SPHI</name>
<protein>
    <submittedName>
        <fullName evidence="1">Uncharacterized protein</fullName>
    </submittedName>
</protein>
<dbReference type="OrthoDB" id="9890284at2"/>
<gene>
    <name evidence="1" type="ORF">MgSA37_00300</name>
</gene>
<dbReference type="EMBL" id="AP017313">
    <property type="protein sequence ID" value="BAU52150.1"/>
    <property type="molecule type" value="Genomic_DNA"/>
</dbReference>
<proteinExistence type="predicted"/>
<evidence type="ECO:0000313" key="1">
    <source>
        <dbReference type="EMBL" id="BAU52150.1"/>
    </source>
</evidence>
<accession>A0A120MXV9</accession>
<reference evidence="1 2" key="1">
    <citation type="submission" date="2015-12" db="EMBL/GenBank/DDBJ databases">
        <title>Genome sequence of Mucilaginibacter gotjawali.</title>
        <authorList>
            <person name="Lee J.S."/>
            <person name="Lee K.C."/>
            <person name="Kim K.K."/>
            <person name="Lee B.W."/>
        </authorList>
    </citation>
    <scope>NUCLEOTIDE SEQUENCE [LARGE SCALE GENOMIC DNA]</scope>
    <source>
        <strain evidence="1 2">SA3-7</strain>
    </source>
</reference>
<organism evidence="1 2">
    <name type="scientific">Mucilaginibacter gotjawali</name>
    <dbReference type="NCBI Taxonomy" id="1550579"/>
    <lineage>
        <taxon>Bacteria</taxon>
        <taxon>Pseudomonadati</taxon>
        <taxon>Bacteroidota</taxon>
        <taxon>Sphingobacteriia</taxon>
        <taxon>Sphingobacteriales</taxon>
        <taxon>Sphingobacteriaceae</taxon>
        <taxon>Mucilaginibacter</taxon>
    </lineage>
</organism>
<dbReference type="AlphaFoldDB" id="A0A120MXV9"/>
<evidence type="ECO:0000313" key="2">
    <source>
        <dbReference type="Proteomes" id="UP000218263"/>
    </source>
</evidence>
<sequence length="166" mass="18847">MVLILGFNQVGLPFFYWAKIQLCKLKAEYAEMERAASTKSLIVFSSQKKGIQQVNGSELLVAGKMYDVVKTRLHNGIRYYYVVSDSDEDTYIHKLADTEKGDRGEKSMPAKMFKLYEVKYVADVKNYDSACVTSDHITGFNVINSPFIYPVPFKDIFSPPPNLSFS</sequence>